<organism evidence="1 2">
    <name type="scientific">Aquimarina hainanensis</name>
    <dbReference type="NCBI Taxonomy" id="1578017"/>
    <lineage>
        <taxon>Bacteria</taxon>
        <taxon>Pseudomonadati</taxon>
        <taxon>Bacteroidota</taxon>
        <taxon>Flavobacteriia</taxon>
        <taxon>Flavobacteriales</taxon>
        <taxon>Flavobacteriaceae</taxon>
        <taxon>Aquimarina</taxon>
    </lineage>
</organism>
<dbReference type="InterPro" id="IPR021272">
    <property type="entry name" value="DUF2851"/>
</dbReference>
<dbReference type="RefSeq" id="WP_378256534.1">
    <property type="nucleotide sequence ID" value="NZ_JBHSJV010000001.1"/>
</dbReference>
<proteinExistence type="predicted"/>
<gene>
    <name evidence="1" type="ORF">ACFSTE_09875</name>
</gene>
<dbReference type="Proteomes" id="UP001597459">
    <property type="component" value="Unassembled WGS sequence"/>
</dbReference>
<reference evidence="2" key="1">
    <citation type="journal article" date="2019" name="Int. J. Syst. Evol. Microbiol.">
        <title>The Global Catalogue of Microorganisms (GCM) 10K type strain sequencing project: providing services to taxonomists for standard genome sequencing and annotation.</title>
        <authorList>
            <consortium name="The Broad Institute Genomics Platform"/>
            <consortium name="The Broad Institute Genome Sequencing Center for Infectious Disease"/>
            <person name="Wu L."/>
            <person name="Ma J."/>
        </authorList>
    </citation>
    <scope>NUCLEOTIDE SEQUENCE [LARGE SCALE GENOMIC DNA]</scope>
    <source>
        <strain evidence="2">KCTC 42423</strain>
    </source>
</reference>
<protein>
    <submittedName>
        <fullName evidence="1">DUF2851 family protein</fullName>
    </submittedName>
</protein>
<name>A0ABW5N851_9FLAO</name>
<dbReference type="EMBL" id="JBHULX010000017">
    <property type="protein sequence ID" value="MFD2591139.1"/>
    <property type="molecule type" value="Genomic_DNA"/>
</dbReference>
<evidence type="ECO:0000313" key="2">
    <source>
        <dbReference type="Proteomes" id="UP001597459"/>
    </source>
</evidence>
<accession>A0ABW5N851</accession>
<dbReference type="Pfam" id="PF11013">
    <property type="entry name" value="DUF2851"/>
    <property type="match status" value="1"/>
</dbReference>
<evidence type="ECO:0000313" key="1">
    <source>
        <dbReference type="EMBL" id="MFD2591139.1"/>
    </source>
</evidence>
<keyword evidence="2" id="KW-1185">Reference proteome</keyword>
<comment type="caution">
    <text evidence="1">The sequence shown here is derived from an EMBL/GenBank/DDBJ whole genome shotgun (WGS) entry which is preliminary data.</text>
</comment>
<sequence length="426" mass="50047">MEEHFVQYIWNHKKFDVFNLKTSAGELVSIYSSGIHNKNTSGPDFFNAKLKIGDQLWVGNVEVHIKASDWYAHAHQDNEAYDKVILHVVWENDMPVYRKDKTQIPVVQLKDFIKPALLARYQIFFENMKRKTIICEGLISSVSDFRMYHWQERLFIERLERKTVEIHRLLQKTKNDWEQVLFLLICKSFGLRINSDAFLSIGMSFDFSVFKKCQESLCQLEALFFGQAKMLPENPDSKYEKNLNKEYQFLKKKFSLTTTGVLSPLFFRLRPGNFPTIRLSQLANLYNQNNKLFHRLIHVKNIKEVYGLFSVSASDFWNNHYVFSKESSKKVEKRISKSFIDLIVINTIIPLKFLFDTMQGVDAEKNIFDLMSEVSLEKNAIIRQFESMKITMKNAIHSQAMIELKNKYCDKKACLKCDVGNYLLNR</sequence>